<dbReference type="InParanoid" id="A0A2P5FGD9"/>
<protein>
    <submittedName>
        <fullName evidence="1">Uncharacterized protein</fullName>
    </submittedName>
</protein>
<evidence type="ECO:0000313" key="1">
    <source>
        <dbReference type="EMBL" id="PON96822.1"/>
    </source>
</evidence>
<dbReference type="EMBL" id="JXTC01000035">
    <property type="protein sequence ID" value="PON96822.1"/>
    <property type="molecule type" value="Genomic_DNA"/>
</dbReference>
<accession>A0A2P5FGD9</accession>
<keyword evidence="2" id="KW-1185">Reference proteome</keyword>
<dbReference type="Proteomes" id="UP000237000">
    <property type="component" value="Unassembled WGS sequence"/>
</dbReference>
<dbReference type="AlphaFoldDB" id="A0A2P5FGD9"/>
<evidence type="ECO:0000313" key="2">
    <source>
        <dbReference type="Proteomes" id="UP000237000"/>
    </source>
</evidence>
<proteinExistence type="predicted"/>
<sequence length="81" mass="9446">MELQGVDTLMGLKWINLRTLDVAGYTYKNRGTLECAWIESRIFIESIKRDGLKIMLGIAADMMREETQTTENFKEDRDRSQ</sequence>
<dbReference type="OrthoDB" id="10356404at2759"/>
<organism evidence="1 2">
    <name type="scientific">Trema orientale</name>
    <name type="common">Charcoal tree</name>
    <name type="synonym">Celtis orientalis</name>
    <dbReference type="NCBI Taxonomy" id="63057"/>
    <lineage>
        <taxon>Eukaryota</taxon>
        <taxon>Viridiplantae</taxon>
        <taxon>Streptophyta</taxon>
        <taxon>Embryophyta</taxon>
        <taxon>Tracheophyta</taxon>
        <taxon>Spermatophyta</taxon>
        <taxon>Magnoliopsida</taxon>
        <taxon>eudicotyledons</taxon>
        <taxon>Gunneridae</taxon>
        <taxon>Pentapetalae</taxon>
        <taxon>rosids</taxon>
        <taxon>fabids</taxon>
        <taxon>Rosales</taxon>
        <taxon>Cannabaceae</taxon>
        <taxon>Trema</taxon>
    </lineage>
</organism>
<gene>
    <name evidence="1" type="ORF">TorRG33x02_072010</name>
</gene>
<comment type="caution">
    <text evidence="1">The sequence shown here is derived from an EMBL/GenBank/DDBJ whole genome shotgun (WGS) entry which is preliminary data.</text>
</comment>
<name>A0A2P5FGD9_TREOI</name>
<reference evidence="2" key="1">
    <citation type="submission" date="2016-06" db="EMBL/GenBank/DDBJ databases">
        <title>Parallel loss of symbiosis genes in relatives of nitrogen-fixing non-legume Parasponia.</title>
        <authorList>
            <person name="Van Velzen R."/>
            <person name="Holmer R."/>
            <person name="Bu F."/>
            <person name="Rutten L."/>
            <person name="Van Zeijl A."/>
            <person name="Liu W."/>
            <person name="Santuari L."/>
            <person name="Cao Q."/>
            <person name="Sharma T."/>
            <person name="Shen D."/>
            <person name="Roswanjaya Y."/>
            <person name="Wardhani T."/>
            <person name="Kalhor M.S."/>
            <person name="Jansen J."/>
            <person name="Van den Hoogen J."/>
            <person name="Gungor B."/>
            <person name="Hartog M."/>
            <person name="Hontelez J."/>
            <person name="Verver J."/>
            <person name="Yang W.-C."/>
            <person name="Schijlen E."/>
            <person name="Repin R."/>
            <person name="Schilthuizen M."/>
            <person name="Schranz E."/>
            <person name="Heidstra R."/>
            <person name="Miyata K."/>
            <person name="Fedorova E."/>
            <person name="Kohlen W."/>
            <person name="Bisseling T."/>
            <person name="Smit S."/>
            <person name="Geurts R."/>
        </authorList>
    </citation>
    <scope>NUCLEOTIDE SEQUENCE [LARGE SCALE GENOMIC DNA]</scope>
    <source>
        <strain evidence="2">cv. RG33-2</strain>
    </source>
</reference>